<evidence type="ECO:0000256" key="8">
    <source>
        <dbReference type="ARBA" id="ARBA00023170"/>
    </source>
</evidence>
<keyword evidence="3 10" id="KW-0812">Transmembrane</keyword>
<dbReference type="InterPro" id="IPR000276">
    <property type="entry name" value="GPCR_Rhodpsn"/>
</dbReference>
<accession>A0AAD9MU95</accession>
<dbReference type="GO" id="GO:0071880">
    <property type="term" value="P:adenylate cyclase-activating adrenergic receptor signaling pathway"/>
    <property type="evidence" value="ECO:0007669"/>
    <property type="project" value="TreeGrafter"/>
</dbReference>
<evidence type="ECO:0000313" key="14">
    <source>
        <dbReference type="EMBL" id="KAK2144071.1"/>
    </source>
</evidence>
<dbReference type="EMBL" id="JAODUP010000788">
    <property type="protein sequence ID" value="KAK2144071.1"/>
    <property type="molecule type" value="Genomic_DNA"/>
</dbReference>
<keyword evidence="7" id="KW-1015">Disulfide bond</keyword>
<dbReference type="SMART" id="SM01381">
    <property type="entry name" value="7TM_GPCR_Srsx"/>
    <property type="match status" value="1"/>
</dbReference>
<evidence type="ECO:0000256" key="12">
    <source>
        <dbReference type="SAM" id="Phobius"/>
    </source>
</evidence>
<dbReference type="GO" id="GO:0043410">
    <property type="term" value="P:positive regulation of MAPK cascade"/>
    <property type="evidence" value="ECO:0007669"/>
    <property type="project" value="TreeGrafter"/>
</dbReference>
<organism evidence="14 15">
    <name type="scientific">Paralvinella palmiformis</name>
    <dbReference type="NCBI Taxonomy" id="53620"/>
    <lineage>
        <taxon>Eukaryota</taxon>
        <taxon>Metazoa</taxon>
        <taxon>Spiralia</taxon>
        <taxon>Lophotrochozoa</taxon>
        <taxon>Annelida</taxon>
        <taxon>Polychaeta</taxon>
        <taxon>Sedentaria</taxon>
        <taxon>Canalipalpata</taxon>
        <taxon>Terebellida</taxon>
        <taxon>Terebelliformia</taxon>
        <taxon>Alvinellidae</taxon>
        <taxon>Paralvinella</taxon>
    </lineage>
</organism>
<dbReference type="Pfam" id="PF00001">
    <property type="entry name" value="7tm_1"/>
    <property type="match status" value="1"/>
</dbReference>
<dbReference type="GO" id="GO:0005886">
    <property type="term" value="C:plasma membrane"/>
    <property type="evidence" value="ECO:0007669"/>
    <property type="project" value="UniProtKB-SubCell"/>
</dbReference>
<proteinExistence type="inferred from homology"/>
<feature type="transmembrane region" description="Helical" evidence="12">
    <location>
        <begin position="42"/>
        <end position="62"/>
    </location>
</feature>
<feature type="transmembrane region" description="Helical" evidence="12">
    <location>
        <begin position="152"/>
        <end position="175"/>
    </location>
</feature>
<dbReference type="PROSITE" id="PS00237">
    <property type="entry name" value="G_PROTEIN_RECEP_F1_1"/>
    <property type="match status" value="1"/>
</dbReference>
<evidence type="ECO:0000256" key="9">
    <source>
        <dbReference type="ARBA" id="ARBA00023224"/>
    </source>
</evidence>
<evidence type="ECO:0000256" key="5">
    <source>
        <dbReference type="ARBA" id="ARBA00023040"/>
    </source>
</evidence>
<feature type="transmembrane region" description="Helical" evidence="12">
    <location>
        <begin position="111"/>
        <end position="132"/>
    </location>
</feature>
<reference evidence="14" key="1">
    <citation type="journal article" date="2023" name="Mol. Biol. Evol.">
        <title>Third-Generation Sequencing Reveals the Adaptive Role of the Epigenome in Three Deep-Sea Polychaetes.</title>
        <authorList>
            <person name="Perez M."/>
            <person name="Aroh O."/>
            <person name="Sun Y."/>
            <person name="Lan Y."/>
            <person name="Juniper S.K."/>
            <person name="Young C.R."/>
            <person name="Angers B."/>
            <person name="Qian P.Y."/>
        </authorList>
    </citation>
    <scope>NUCLEOTIDE SEQUENCE</scope>
    <source>
        <strain evidence="14">P08H-3</strain>
    </source>
</reference>
<dbReference type="GO" id="GO:0004993">
    <property type="term" value="F:G protein-coupled serotonin receptor activity"/>
    <property type="evidence" value="ECO:0007669"/>
    <property type="project" value="UniProtKB-ARBA"/>
</dbReference>
<feature type="compositionally biased region" description="Polar residues" evidence="11">
    <location>
        <begin position="334"/>
        <end position="350"/>
    </location>
</feature>
<feature type="region of interest" description="Disordered" evidence="11">
    <location>
        <begin position="332"/>
        <end position="356"/>
    </location>
</feature>
<evidence type="ECO:0000256" key="2">
    <source>
        <dbReference type="ARBA" id="ARBA00022475"/>
    </source>
</evidence>
<evidence type="ECO:0000256" key="11">
    <source>
        <dbReference type="SAM" id="MobiDB-lite"/>
    </source>
</evidence>
<keyword evidence="9 10" id="KW-0807">Transducer</keyword>
<keyword evidence="5 10" id="KW-0297">G-protein coupled receptor</keyword>
<dbReference type="AlphaFoldDB" id="A0AAD9MU95"/>
<evidence type="ECO:0000256" key="3">
    <source>
        <dbReference type="ARBA" id="ARBA00022692"/>
    </source>
</evidence>
<feature type="transmembrane region" description="Helical" evidence="12">
    <location>
        <begin position="195"/>
        <end position="218"/>
    </location>
</feature>
<feature type="transmembrane region" description="Helical" evidence="12">
    <location>
        <begin position="407"/>
        <end position="427"/>
    </location>
</feature>
<dbReference type="CDD" id="cd15061">
    <property type="entry name" value="7tmA_tyramine_R-like"/>
    <property type="match status" value="1"/>
</dbReference>
<gene>
    <name evidence="14" type="ORF">LSH36_788g01000</name>
</gene>
<evidence type="ECO:0000313" key="15">
    <source>
        <dbReference type="Proteomes" id="UP001208570"/>
    </source>
</evidence>
<name>A0AAD9MU95_9ANNE</name>
<evidence type="ECO:0000256" key="10">
    <source>
        <dbReference type="RuleBase" id="RU000688"/>
    </source>
</evidence>
<comment type="caution">
    <text evidence="14">The sequence shown here is derived from an EMBL/GenBank/DDBJ whole genome shotgun (WGS) entry which is preliminary data.</text>
</comment>
<dbReference type="SUPFAM" id="SSF81321">
    <property type="entry name" value="Family A G protein-coupled receptor-like"/>
    <property type="match status" value="1"/>
</dbReference>
<evidence type="ECO:0000256" key="6">
    <source>
        <dbReference type="ARBA" id="ARBA00023136"/>
    </source>
</evidence>
<protein>
    <recommendedName>
        <fullName evidence="13">G-protein coupled receptors family 1 profile domain-containing protein</fullName>
    </recommendedName>
</protein>
<feature type="transmembrane region" description="Helical" evidence="12">
    <location>
        <begin position="69"/>
        <end position="91"/>
    </location>
</feature>
<comment type="subcellular location">
    <subcellularLocation>
        <location evidence="1">Cell membrane</location>
        <topology evidence="1">Multi-pass membrane protein</topology>
    </subcellularLocation>
</comment>
<evidence type="ECO:0000256" key="4">
    <source>
        <dbReference type="ARBA" id="ARBA00022989"/>
    </source>
</evidence>
<comment type="similarity">
    <text evidence="10">Belongs to the G-protein coupled receptor 1 family.</text>
</comment>
<dbReference type="InterPro" id="IPR017452">
    <property type="entry name" value="GPCR_Rhodpsn_7TM"/>
</dbReference>
<feature type="transmembrane region" description="Helical" evidence="12">
    <location>
        <begin position="439"/>
        <end position="462"/>
    </location>
</feature>
<dbReference type="PANTHER" id="PTHR24248:SF199">
    <property type="entry name" value="IP13425P-RELATED"/>
    <property type="match status" value="1"/>
</dbReference>
<dbReference type="PRINTS" id="PR00237">
    <property type="entry name" value="GPCRRHODOPSN"/>
</dbReference>
<dbReference type="PANTHER" id="PTHR24248">
    <property type="entry name" value="ADRENERGIC RECEPTOR-RELATED G-PROTEIN COUPLED RECEPTOR"/>
    <property type="match status" value="1"/>
</dbReference>
<evidence type="ECO:0000259" key="13">
    <source>
        <dbReference type="PROSITE" id="PS50262"/>
    </source>
</evidence>
<dbReference type="PROSITE" id="PS50262">
    <property type="entry name" value="G_PROTEIN_RECEP_F1_2"/>
    <property type="match status" value="1"/>
</dbReference>
<dbReference type="FunFam" id="1.20.1070.10:FF:000523">
    <property type="entry name" value="5-hydroxytryptamine receptor 2B"/>
    <property type="match status" value="1"/>
</dbReference>
<dbReference type="Proteomes" id="UP001208570">
    <property type="component" value="Unassembled WGS sequence"/>
</dbReference>
<keyword evidence="8 10" id="KW-0675">Receptor</keyword>
<keyword evidence="2" id="KW-1003">Cell membrane</keyword>
<dbReference type="Gene3D" id="1.20.1070.10">
    <property type="entry name" value="Rhodopsin 7-helix transmembrane proteins"/>
    <property type="match status" value="2"/>
</dbReference>
<sequence>MSLANFSDDVLFLNLTAIGNMTSYDLAGQNKTIWRLVGEGTLLSLISLCAVFGNSLVILSVYGNRKLRTVTNCFVVSLATADLLVGLLVLPLSIKVEVTGTWRLGSVLCDLWISCDVMLCTASILNLCCISVDRFFAITRPLAYATKRSKKLALVMIAVVWIVSIIITCPPILGWQEEGRGHVDVYCYLTKDPGYVVYSSLGSFYIPLLVMIFVYARILHVTRKRNKMLKPYCTTFVFDKNRGFKRWHRQPSCGSHTAAPTCGPVSVTSCPVGRGNGGGAYSRAHVIGEREYEREDESDTDPECGFAAAAAAGRTHSRDRNFEAHPLRILRSASPETPSTPNEFRGQPTTDGAPAKHHVTVMCDGHARATTSLENSSDPERDYFLGREEKRRERAVLRRESKTAKTLAIVVGCFVVCWLPFFLMYVIEPFCAPCDFDPGAMTLVTWLGYCNSVLNPLIYAFYNRDFRSSFWRLTFGLLIKDGRADPCH</sequence>
<feature type="domain" description="G-protein coupled receptors family 1 profile" evidence="13">
    <location>
        <begin position="53"/>
        <end position="459"/>
    </location>
</feature>
<evidence type="ECO:0000256" key="1">
    <source>
        <dbReference type="ARBA" id="ARBA00004651"/>
    </source>
</evidence>
<keyword evidence="4 12" id="KW-1133">Transmembrane helix</keyword>
<keyword evidence="6 12" id="KW-0472">Membrane</keyword>
<evidence type="ECO:0000256" key="7">
    <source>
        <dbReference type="ARBA" id="ARBA00023157"/>
    </source>
</evidence>
<keyword evidence="15" id="KW-1185">Reference proteome</keyword>